<dbReference type="PROSITE" id="PS51194">
    <property type="entry name" value="HELICASE_CTER"/>
    <property type="match status" value="1"/>
</dbReference>
<protein>
    <recommendedName>
        <fullName evidence="1">RNA helicase</fullName>
        <ecNumber evidence="1">3.6.4.13</ecNumber>
    </recommendedName>
</protein>
<dbReference type="Gene3D" id="3.40.50.300">
    <property type="entry name" value="P-loop containing nucleotide triphosphate hydrolases"/>
    <property type="match status" value="2"/>
</dbReference>
<evidence type="ECO:0000259" key="11">
    <source>
        <dbReference type="PROSITE" id="PS51194"/>
    </source>
</evidence>
<accession>A0A7S4VQY4</accession>
<keyword evidence="4" id="KW-0347">Helicase</keyword>
<dbReference type="PROSITE" id="PS51192">
    <property type="entry name" value="HELICASE_ATP_BIND_1"/>
    <property type="match status" value="1"/>
</dbReference>
<feature type="region of interest" description="Disordered" evidence="9">
    <location>
        <begin position="593"/>
        <end position="625"/>
    </location>
</feature>
<feature type="domain" description="Helicase ATP-binding" evidence="10">
    <location>
        <begin position="49"/>
        <end position="250"/>
    </location>
</feature>
<name>A0A7S4VQY4_9STRA</name>
<dbReference type="SMART" id="SM00490">
    <property type="entry name" value="HELICc"/>
    <property type="match status" value="1"/>
</dbReference>
<dbReference type="EMBL" id="HBNS01012208">
    <property type="protein sequence ID" value="CAE4597621.1"/>
    <property type="molecule type" value="Transcribed_RNA"/>
</dbReference>
<feature type="compositionally biased region" description="Polar residues" evidence="9">
    <location>
        <begin position="682"/>
        <end position="691"/>
    </location>
</feature>
<dbReference type="PANTHER" id="PTHR47959">
    <property type="entry name" value="ATP-DEPENDENT RNA HELICASE RHLE-RELATED"/>
    <property type="match status" value="1"/>
</dbReference>
<dbReference type="InterPro" id="IPR014001">
    <property type="entry name" value="Helicase_ATP-bd"/>
</dbReference>
<feature type="region of interest" description="Disordered" evidence="9">
    <location>
        <begin position="642"/>
        <end position="715"/>
    </location>
</feature>
<feature type="region of interest" description="Disordered" evidence="9">
    <location>
        <begin position="446"/>
        <end position="503"/>
    </location>
</feature>
<comment type="similarity">
    <text evidence="7">Belongs to the DEAD box helicase family. DDX56/DBP9 subfamily.</text>
</comment>
<evidence type="ECO:0000256" key="9">
    <source>
        <dbReference type="SAM" id="MobiDB-lite"/>
    </source>
</evidence>
<keyword evidence="3" id="KW-0378">Hydrolase</keyword>
<dbReference type="InterPro" id="IPR001650">
    <property type="entry name" value="Helicase_C-like"/>
</dbReference>
<feature type="compositionally biased region" description="Basic residues" evidence="9">
    <location>
        <begin position="698"/>
        <end position="715"/>
    </location>
</feature>
<dbReference type="GO" id="GO:0003724">
    <property type="term" value="F:RNA helicase activity"/>
    <property type="evidence" value="ECO:0007669"/>
    <property type="project" value="UniProtKB-EC"/>
</dbReference>
<feature type="domain" description="Helicase C-terminal" evidence="11">
    <location>
        <begin position="267"/>
        <end position="465"/>
    </location>
</feature>
<dbReference type="InterPro" id="IPR027417">
    <property type="entry name" value="P-loop_NTPase"/>
</dbReference>
<evidence type="ECO:0000256" key="7">
    <source>
        <dbReference type="ARBA" id="ARBA00038041"/>
    </source>
</evidence>
<dbReference type="InterPro" id="IPR011545">
    <property type="entry name" value="DEAD/DEAH_box_helicase_dom"/>
</dbReference>
<keyword evidence="5" id="KW-0067">ATP-binding</keyword>
<dbReference type="EC" id="3.6.4.13" evidence="1"/>
<dbReference type="AlphaFoldDB" id="A0A7S4VQY4"/>
<dbReference type="CDD" id="cd17961">
    <property type="entry name" value="DEADc_DDX56"/>
    <property type="match status" value="1"/>
</dbReference>
<feature type="compositionally biased region" description="Basic residues" evidence="9">
    <location>
        <begin position="373"/>
        <end position="384"/>
    </location>
</feature>
<feature type="compositionally biased region" description="Basic residues" evidence="9">
    <location>
        <begin position="596"/>
        <end position="605"/>
    </location>
</feature>
<dbReference type="SMART" id="SM00487">
    <property type="entry name" value="DEXDc"/>
    <property type="match status" value="1"/>
</dbReference>
<dbReference type="PANTHER" id="PTHR47959:SF21">
    <property type="entry name" value="DEAD-BOX HELICASE 56"/>
    <property type="match status" value="1"/>
</dbReference>
<evidence type="ECO:0000259" key="10">
    <source>
        <dbReference type="PROSITE" id="PS51192"/>
    </source>
</evidence>
<dbReference type="Pfam" id="PF00271">
    <property type="entry name" value="Helicase_C"/>
    <property type="match status" value="1"/>
</dbReference>
<dbReference type="CDD" id="cd18787">
    <property type="entry name" value="SF2_C_DEAD"/>
    <property type="match status" value="1"/>
</dbReference>
<dbReference type="Pfam" id="PF00270">
    <property type="entry name" value="DEAD"/>
    <property type="match status" value="1"/>
</dbReference>
<evidence type="ECO:0000256" key="3">
    <source>
        <dbReference type="ARBA" id="ARBA00022801"/>
    </source>
</evidence>
<dbReference type="GO" id="GO:0005524">
    <property type="term" value="F:ATP binding"/>
    <property type="evidence" value="ECO:0007669"/>
    <property type="project" value="UniProtKB-KW"/>
</dbReference>
<evidence type="ECO:0000313" key="12">
    <source>
        <dbReference type="EMBL" id="CAE4597621.1"/>
    </source>
</evidence>
<sequence length="715" mass="78178">MSSRNEKLLDPNETFSALCTTVGLDIRLRKAVSRLGHVRPTLVQSKALPLAITSGKDLLVRARTGSGKTLAYCLPVLHKILEKKGGDNVNEEEEGDDEGGNIRAVILVPTRELSTQVQKTLLSLTYYCRDDVKVAVLSSSSGGGKGSGKRGDVAAAQQEAMLRDRPDVIVSTPAGLLHHIRNGTLKKLKTSVESLVVDEADLILSFGYSNDVTEIMKSLPKIFQGYLMSATLSDELQSLKRVILHSPAVLKLEEEDELNANSSSKAALSQFYLTIPKKDKNIVLYVFLKLGLLKGKGLFFVNTTDGGYRLKLFLEQFHIRSAVLNAELPLRSRLNIIEQFNIGNFDYLIATDESTDVNSSKKDGDDDDEGGNKKSHNKKRKRGSKKDSEYGVSRGLDFRGVSFVVNVDFPPNSKSYTHRIGRTARGGASGVALSLVEAESEEQLEALQQVQESQPPLPSGSVGVGGGGPSNGDLRTATGDDEDMSEDEEGKQSDKSQFLAQPSPLEFDLNELEGFRYRVEDVSRAVTKVAVRETRAAELRAEILNSDRLSSHFEENPSDLQLLQHDRQATHVSKIQDHLKNVPKYMLPRGMQVAATRKRRRKKVRRNDSSRNNNSDPLQSYDAGGVTLDGVAGGVTLDGVASGADNNDYDPETADAEFFDDGSGDGGTPKEAKEKRIFMDTSDGTGKSASGRNAWKEKRNKGKFSRSSKKGRGKL</sequence>
<keyword evidence="6" id="KW-0694">RNA-binding</keyword>
<evidence type="ECO:0000256" key="6">
    <source>
        <dbReference type="ARBA" id="ARBA00022884"/>
    </source>
</evidence>
<dbReference type="GO" id="GO:0016787">
    <property type="term" value="F:hydrolase activity"/>
    <property type="evidence" value="ECO:0007669"/>
    <property type="project" value="UniProtKB-KW"/>
</dbReference>
<dbReference type="GO" id="GO:0005829">
    <property type="term" value="C:cytosol"/>
    <property type="evidence" value="ECO:0007669"/>
    <property type="project" value="TreeGrafter"/>
</dbReference>
<dbReference type="InterPro" id="IPR050079">
    <property type="entry name" value="DEAD_box_RNA_helicase"/>
</dbReference>
<comment type="catalytic activity">
    <reaction evidence="8">
        <text>ATP + H2O = ADP + phosphate + H(+)</text>
        <dbReference type="Rhea" id="RHEA:13065"/>
        <dbReference type="ChEBI" id="CHEBI:15377"/>
        <dbReference type="ChEBI" id="CHEBI:15378"/>
        <dbReference type="ChEBI" id="CHEBI:30616"/>
        <dbReference type="ChEBI" id="CHEBI:43474"/>
        <dbReference type="ChEBI" id="CHEBI:456216"/>
        <dbReference type="EC" id="3.6.4.13"/>
    </reaction>
</comment>
<evidence type="ECO:0000256" key="4">
    <source>
        <dbReference type="ARBA" id="ARBA00022806"/>
    </source>
</evidence>
<feature type="region of interest" description="Disordered" evidence="9">
    <location>
        <begin position="356"/>
        <end position="391"/>
    </location>
</feature>
<proteinExistence type="inferred from homology"/>
<feature type="compositionally biased region" description="Acidic residues" evidence="9">
    <location>
        <begin position="647"/>
        <end position="663"/>
    </location>
</feature>
<evidence type="ECO:0000256" key="2">
    <source>
        <dbReference type="ARBA" id="ARBA00022741"/>
    </source>
</evidence>
<keyword evidence="2" id="KW-0547">Nucleotide-binding</keyword>
<gene>
    <name evidence="12" type="ORF">DBRI00130_LOCUS9859</name>
</gene>
<reference evidence="12" key="1">
    <citation type="submission" date="2021-01" db="EMBL/GenBank/DDBJ databases">
        <authorList>
            <person name="Corre E."/>
            <person name="Pelletier E."/>
            <person name="Niang G."/>
            <person name="Scheremetjew M."/>
            <person name="Finn R."/>
            <person name="Kale V."/>
            <person name="Holt S."/>
            <person name="Cochrane G."/>
            <person name="Meng A."/>
            <person name="Brown T."/>
            <person name="Cohen L."/>
        </authorList>
    </citation>
    <scope>NUCLEOTIDE SEQUENCE</scope>
    <source>
        <strain evidence="12">GSO104</strain>
    </source>
</reference>
<evidence type="ECO:0000256" key="5">
    <source>
        <dbReference type="ARBA" id="ARBA00022840"/>
    </source>
</evidence>
<dbReference type="SUPFAM" id="SSF52540">
    <property type="entry name" value="P-loop containing nucleoside triphosphate hydrolases"/>
    <property type="match status" value="1"/>
</dbReference>
<evidence type="ECO:0000256" key="1">
    <source>
        <dbReference type="ARBA" id="ARBA00012552"/>
    </source>
</evidence>
<feature type="compositionally biased region" description="Acidic residues" evidence="9">
    <location>
        <begin position="479"/>
        <end position="489"/>
    </location>
</feature>
<dbReference type="GO" id="GO:0003723">
    <property type="term" value="F:RNA binding"/>
    <property type="evidence" value="ECO:0007669"/>
    <property type="project" value="UniProtKB-KW"/>
</dbReference>
<organism evidence="12">
    <name type="scientific">Ditylum brightwellii</name>
    <dbReference type="NCBI Taxonomy" id="49249"/>
    <lineage>
        <taxon>Eukaryota</taxon>
        <taxon>Sar</taxon>
        <taxon>Stramenopiles</taxon>
        <taxon>Ochrophyta</taxon>
        <taxon>Bacillariophyta</taxon>
        <taxon>Mediophyceae</taxon>
        <taxon>Lithodesmiophycidae</taxon>
        <taxon>Lithodesmiales</taxon>
        <taxon>Lithodesmiaceae</taxon>
        <taxon>Ditylum</taxon>
    </lineage>
</organism>
<feature type="compositionally biased region" description="Basic and acidic residues" evidence="9">
    <location>
        <begin position="668"/>
        <end position="678"/>
    </location>
</feature>
<evidence type="ECO:0000256" key="8">
    <source>
        <dbReference type="ARBA" id="ARBA00047984"/>
    </source>
</evidence>